<dbReference type="GO" id="GO:0005634">
    <property type="term" value="C:nucleus"/>
    <property type="evidence" value="ECO:0007669"/>
    <property type="project" value="UniProtKB-SubCell"/>
</dbReference>
<dbReference type="InterPro" id="IPR003822">
    <property type="entry name" value="PAH"/>
</dbReference>
<evidence type="ECO:0000256" key="2">
    <source>
        <dbReference type="ARBA" id="ARBA00023242"/>
    </source>
</evidence>
<comment type="subcellular location">
    <subcellularLocation>
        <location evidence="1 3">Nucleus</location>
    </subcellularLocation>
</comment>
<feature type="region of interest" description="Disordered" evidence="4">
    <location>
        <begin position="449"/>
        <end position="476"/>
    </location>
</feature>
<dbReference type="Gene3D" id="1.20.1160.11">
    <property type="entry name" value="Paired amphipathic helix"/>
    <property type="match status" value="1"/>
</dbReference>
<name>I1QTY1_ORYGL</name>
<evidence type="ECO:0000256" key="3">
    <source>
        <dbReference type="PROSITE-ProRule" id="PRU00810"/>
    </source>
</evidence>
<evidence type="ECO:0000313" key="6">
    <source>
        <dbReference type="Proteomes" id="UP000007306"/>
    </source>
</evidence>
<dbReference type="SUPFAM" id="SSF47762">
    <property type="entry name" value="PAH2 domain"/>
    <property type="match status" value="1"/>
</dbReference>
<feature type="region of interest" description="Disordered" evidence="4">
    <location>
        <begin position="204"/>
        <end position="230"/>
    </location>
</feature>
<dbReference type="EnsemblPlants" id="ORGLA10G0066400.1">
    <property type="protein sequence ID" value="ORGLA10G0066400.1"/>
    <property type="gene ID" value="ORGLA10G0066400"/>
</dbReference>
<feature type="region of interest" description="Disordered" evidence="4">
    <location>
        <begin position="273"/>
        <end position="337"/>
    </location>
</feature>
<dbReference type="PROSITE" id="PS51477">
    <property type="entry name" value="PAH"/>
    <property type="match status" value="2"/>
</dbReference>
<dbReference type="Proteomes" id="UP000007306">
    <property type="component" value="Chromosome 10"/>
</dbReference>
<keyword evidence="6" id="KW-1185">Reference proteome</keyword>
<dbReference type="InterPro" id="IPR036600">
    <property type="entry name" value="PAH_sf"/>
</dbReference>
<reference evidence="5 6" key="2">
    <citation type="submission" date="2018-04" db="EMBL/GenBank/DDBJ databases">
        <title>OglaRS2 (Oryza glaberrima Reference Sequence Version 2).</title>
        <authorList>
            <person name="Zhang J."/>
            <person name="Kudrna D."/>
            <person name="Lee S."/>
            <person name="Talag J."/>
            <person name="Rajasekar S."/>
            <person name="Wing R.A."/>
        </authorList>
    </citation>
    <scope>NUCLEOTIDE SEQUENCE [LARGE SCALE GENOMIC DNA]</scope>
    <source>
        <strain evidence="5 6">cv. IRGC 96717</strain>
    </source>
</reference>
<feature type="compositionally biased region" description="Basic and acidic residues" evidence="4">
    <location>
        <begin position="110"/>
        <end position="120"/>
    </location>
</feature>
<dbReference type="Pfam" id="PF02671">
    <property type="entry name" value="PAH"/>
    <property type="match status" value="1"/>
</dbReference>
<dbReference type="AlphaFoldDB" id="I1QTY1"/>
<feature type="region of interest" description="Disordered" evidence="4">
    <location>
        <begin position="93"/>
        <end position="122"/>
    </location>
</feature>
<accession>I1QTY1</accession>
<dbReference type="STRING" id="4538.I1QTY1"/>
<evidence type="ECO:0008006" key="7">
    <source>
        <dbReference type="Google" id="ProtNLM"/>
    </source>
</evidence>
<proteinExistence type="predicted"/>
<evidence type="ECO:0000313" key="5">
    <source>
        <dbReference type="EnsemblPlants" id="ORGLA10G0066400.1"/>
    </source>
</evidence>
<sequence length="476" mass="52416">MAQPPPPPPEFQDAQSRAAAAVAFLGNVKARFRRRPAVYVELCDVLTAYGRDPAAPAAPVLRRTAELLRGHPDLVAEFNAVIYPHNRVELLPAAGDDGDHAAAAARPRRRSDAQRRRPDDAAAAESSAVAAAERRAKVSKAEQFLANLRIVGGVELHDRVEHVIHDVNRDKGLDAHQVYARLEEVLAAEHPYLLHGVDEFFPRPKHQPLPHTAADGEPDADHRPSSSKSKLAAVIDINQNGDATRPSRARATQLRTAAIFDLQINHVDLHVNKNSEAVRPKKKPRAADPQISKSALDGGDDDDGDDDGAVLPSRAAKKPRAADIKIKRRHPLDDGEESDACWQVTTTDNPHDAARTFRKILEFIAWYSKLVTTMRRAEELERREPQPHGALKDLFPSRDCHEILEELYGGGWRTVQVTHGDDGGGRAGRTTLAAMLVGLRQRENAAVELARRRADKTRYGEEPAAASGSRPRRHRP</sequence>
<protein>
    <recommendedName>
        <fullName evidence="7">Histone deacetylase interacting domain-containing protein</fullName>
    </recommendedName>
</protein>
<feature type="compositionally biased region" description="Acidic residues" evidence="4">
    <location>
        <begin position="298"/>
        <end position="308"/>
    </location>
</feature>
<dbReference type="HOGENOM" id="CLU_661189_0_0_1"/>
<keyword evidence="2 3" id="KW-0539">Nucleus</keyword>
<organism evidence="5 6">
    <name type="scientific">Oryza glaberrima</name>
    <name type="common">African rice</name>
    <dbReference type="NCBI Taxonomy" id="4538"/>
    <lineage>
        <taxon>Eukaryota</taxon>
        <taxon>Viridiplantae</taxon>
        <taxon>Streptophyta</taxon>
        <taxon>Embryophyta</taxon>
        <taxon>Tracheophyta</taxon>
        <taxon>Spermatophyta</taxon>
        <taxon>Magnoliopsida</taxon>
        <taxon>Liliopsida</taxon>
        <taxon>Poales</taxon>
        <taxon>Poaceae</taxon>
        <taxon>BOP clade</taxon>
        <taxon>Oryzoideae</taxon>
        <taxon>Oryzeae</taxon>
        <taxon>Oryzinae</taxon>
        <taxon>Oryza</taxon>
    </lineage>
</organism>
<dbReference type="GO" id="GO:0006355">
    <property type="term" value="P:regulation of DNA-templated transcription"/>
    <property type="evidence" value="ECO:0007669"/>
    <property type="project" value="InterPro"/>
</dbReference>
<evidence type="ECO:0000256" key="4">
    <source>
        <dbReference type="SAM" id="MobiDB-lite"/>
    </source>
</evidence>
<evidence type="ECO:0000256" key="1">
    <source>
        <dbReference type="ARBA" id="ARBA00004123"/>
    </source>
</evidence>
<dbReference type="OMA" id="YTAMVED"/>
<dbReference type="Gramene" id="ORGLA10G0066400.1">
    <property type="protein sequence ID" value="ORGLA10G0066400.1"/>
    <property type="gene ID" value="ORGLA10G0066400"/>
</dbReference>
<reference evidence="5" key="1">
    <citation type="submission" date="2015-06" db="UniProtKB">
        <authorList>
            <consortium name="EnsemblPlants"/>
        </authorList>
    </citation>
    <scope>IDENTIFICATION</scope>
</reference>
<feature type="compositionally biased region" description="Basic and acidic residues" evidence="4">
    <location>
        <begin position="449"/>
        <end position="461"/>
    </location>
</feature>